<protein>
    <recommendedName>
        <fullName evidence="1">HMA domain-containing protein</fullName>
    </recommendedName>
</protein>
<keyword evidence="3" id="KW-1185">Reference proteome</keyword>
<dbReference type="PATRIC" id="fig|1121318.3.peg.2495"/>
<evidence type="ECO:0000313" key="2">
    <source>
        <dbReference type="EMBL" id="KOA19098.1"/>
    </source>
</evidence>
<feature type="domain" description="HMA" evidence="1">
    <location>
        <begin position="1"/>
        <end position="67"/>
    </location>
</feature>
<dbReference type="AlphaFoldDB" id="A0A0L6Z8G3"/>
<accession>A0A0L6Z8G3</accession>
<proteinExistence type="predicted"/>
<sequence>MKALIKISNIRSESDVNRIRTALGAEEGVVACHIKGEKGEVEIVYDNYFINEEKIYDLLEDMGYTKR</sequence>
<evidence type="ECO:0000259" key="1">
    <source>
        <dbReference type="PROSITE" id="PS50846"/>
    </source>
</evidence>
<dbReference type="InterPro" id="IPR006121">
    <property type="entry name" value="HMA_dom"/>
</dbReference>
<dbReference type="GO" id="GO:0046872">
    <property type="term" value="F:metal ion binding"/>
    <property type="evidence" value="ECO:0007669"/>
    <property type="project" value="InterPro"/>
</dbReference>
<gene>
    <name evidence="2" type="ORF">CLHOM_24790</name>
</gene>
<dbReference type="Gene3D" id="3.30.70.100">
    <property type="match status" value="1"/>
</dbReference>
<dbReference type="STRING" id="36844.SAMN04488501_11917"/>
<dbReference type="InterPro" id="IPR036163">
    <property type="entry name" value="HMA_dom_sf"/>
</dbReference>
<dbReference type="SUPFAM" id="SSF55008">
    <property type="entry name" value="HMA, heavy metal-associated domain"/>
    <property type="match status" value="1"/>
</dbReference>
<name>A0A0L6Z8G3_9CLOT</name>
<dbReference type="PROSITE" id="PS50846">
    <property type="entry name" value="HMA_2"/>
    <property type="match status" value="1"/>
</dbReference>
<dbReference type="RefSeq" id="WP_052221985.1">
    <property type="nucleotide sequence ID" value="NZ_LHUR01000028.1"/>
</dbReference>
<evidence type="ECO:0000313" key="3">
    <source>
        <dbReference type="Proteomes" id="UP000037043"/>
    </source>
</evidence>
<reference evidence="3" key="1">
    <citation type="submission" date="2015-08" db="EMBL/GenBank/DDBJ databases">
        <title>Genome sequence of the strict anaerobe Clostridium homopropionicum LuHBu1 (DSM 5847T).</title>
        <authorList>
            <person name="Poehlein A."/>
            <person name="Beck M."/>
            <person name="Schiel-Bengelsdorf B."/>
            <person name="Bengelsdorf F.R."/>
            <person name="Daniel R."/>
            <person name="Duerre P."/>
        </authorList>
    </citation>
    <scope>NUCLEOTIDE SEQUENCE [LARGE SCALE GENOMIC DNA]</scope>
    <source>
        <strain evidence="3">DSM 5847</strain>
    </source>
</reference>
<dbReference type="EMBL" id="LHUR01000028">
    <property type="protein sequence ID" value="KOA19098.1"/>
    <property type="molecule type" value="Genomic_DNA"/>
</dbReference>
<dbReference type="Proteomes" id="UP000037043">
    <property type="component" value="Unassembled WGS sequence"/>
</dbReference>
<organism evidence="2 3">
    <name type="scientific">Clostridium homopropionicum DSM 5847</name>
    <dbReference type="NCBI Taxonomy" id="1121318"/>
    <lineage>
        <taxon>Bacteria</taxon>
        <taxon>Bacillati</taxon>
        <taxon>Bacillota</taxon>
        <taxon>Clostridia</taxon>
        <taxon>Eubacteriales</taxon>
        <taxon>Clostridiaceae</taxon>
        <taxon>Clostridium</taxon>
    </lineage>
</organism>
<comment type="caution">
    <text evidence="2">The sequence shown here is derived from an EMBL/GenBank/DDBJ whole genome shotgun (WGS) entry which is preliminary data.</text>
</comment>